<keyword evidence="3" id="KW-1133">Transmembrane helix</keyword>
<dbReference type="eggNOG" id="KOG0061">
    <property type="taxonomic scope" value="Eukaryota"/>
</dbReference>
<dbReference type="eggNOG" id="KOG1823">
    <property type="taxonomic scope" value="Eukaryota"/>
</dbReference>
<feature type="transmembrane region" description="Helical" evidence="3">
    <location>
        <begin position="461"/>
        <end position="479"/>
    </location>
</feature>
<dbReference type="PANTHER" id="PTHR17695:SF11">
    <property type="entry name" value="SMALL SUBUNIT PROCESSOME COMPONENT 20 HOMOLOG"/>
    <property type="match status" value="1"/>
</dbReference>
<feature type="transmembrane region" description="Helical" evidence="3">
    <location>
        <begin position="421"/>
        <end position="441"/>
    </location>
</feature>
<gene>
    <name evidence="5" type="primary">Cre-abcx-1</name>
    <name evidence="5" type="ORF">CRE_26527</name>
</gene>
<dbReference type="Gene3D" id="3.40.50.300">
    <property type="entry name" value="P-loop containing nucleotide triphosphate hydrolases"/>
    <property type="match status" value="1"/>
</dbReference>
<dbReference type="STRING" id="31234.E3LR23"/>
<feature type="transmembrane region" description="Helical" evidence="3">
    <location>
        <begin position="538"/>
        <end position="559"/>
    </location>
</feature>
<dbReference type="InterPro" id="IPR027417">
    <property type="entry name" value="P-loop_NTPase"/>
</dbReference>
<sequence>MSSEDVRIESPDDNESSGRDSIYFSTIRSRHADHFFADMHNHNTQNEKKGVIRYLEYDQIITQSMRPYPNLLLNKLSFSKDLRSSSDKALLRLPVLKQEFHNVSFELTSADVMAVMYTKESEMLSLLRVICGKRDARGKLSGDIHVNGHRMSRDRLEKTVAFVSLESPISTLTVRQYLHVHGNFYPPMTERYGGVGHLVCFLFIFKQNQSCKFQINKLMTDLGLIPVCDIICSRLNRSQWQRVKVAAQLIRDPTIIVISDIFKDVDVHDQCFLIDYLREWAVKTNRIVIMAISPTSIQVLKMFSKTLILASGRVVYFGAPKSMQQFFESVGCPCPPYKNVCDYYVDLVTHDNLTSDASRESSVRIARLVNKWNQTAPPVRRTASGKFLLDLPSAGVIMKPLTVLRYHLFWFNFSNNQTSRIFFLLFVFSLSTLLSLFLSDLSLTFPDAFLDRNSFLELVTLYYPLLIGLLILKKSKLIVNRQRLKEFLRISSFRDNCSSLLFACLSVIVEIPFSLISSLIFAIPVSIFTDYQRKSSNYVTSVVFLSSTTFLNLSVTQLIANCMTNLFSEPLSFFFFVVSWFFLFVSTGFPLPIPSMLKYFSPLMFPSFSIFRFLYEESPSLYPQVTTNMSSPLQLYSCGRTYLNVFSDQLGSKYSIYFQTTQVTKGPCQKVSSLELLKYYGFTMEELNEDEVFAKYYAAKKEFKKVKKNLSFNERIAQMGGDNGKFSRKLTAETTFETYFESAVDEWRGEDQGPDLEAFLMSIRVNEIKTYAQLLHRSDEIFNVLCEHITKPGSRSIPALCGIMSALARDLREKFNKHCWRTVEILVNLLDLGERVAENMEAAYLCFSILVKIQANFLSKQLKKSFTNLLPLFASSRDFVRRFAAEAFAYLLRKATDLRAITGFVMKQAFKTPHNFLSDGCALLFYNTFVGIAGSFHSNCELLFKDIVHALVHAEADNAEKSDEFHEFCVEILVQMVGYTIEYAKHSNYEKRFFYQNVLTAMLGESKTMKEAISLMRLLQPCIVLKNDELMNEVTKKKKKKEKENKKHKGKNELKTAEKVEFVCVPELKKSIENVVNVDDFELEQYSVRFISETLLTIFNDDKNRLFSRDITLKIVEKSKNYQIVIELLLRTINLESFDLYMMPALGKIAAEIVKENNPDSSLTKQIVSFYSILCSTRRPIRDTVERESRSNFFDLSNHYVFRNWLISNFKVENRRKLDFEILVDMAVAWPWLYSQSETVKGAEDVLDTLQESISSSNDSILNSQLVYACTAGLFLTNKSLLEKVKSEDVEKFLERQHCSESSLLSYELFVSVYGVSEDVDYMNKTVDLLFPAILSSNGEVRKTVFKILMNFKLPLPKIVDDEQNVHQQNKTVFEVLYDAEDSELTNFRERLLHFRKLRHGDHKEFLPVGSSEKVEMMIVADMASQFFVGFSPLWKGVYEVLATYASGMNIDTFWKVLNLWISNVNDHINKKDIEIQNGRLVGVDQTNRSDFVNARIQLFTFFETIPDVAERRTRVISPLLLGLYEEYKRLTSSTSIASVTTENEDEEKDDGDDNQDISEEIEKIPQNHFENSNQKQETIVVLKALTALLTVYAKFNAAKSVYMEPKLLEMYEQLLGSRYESIQKAALACIFSYRNAILANYRENLEALIDEKTLRQTLPYFKLSDDEGDVQVADEHRAVVVPILLRLLNGKLLINNKQKGMISRRNGMIYIIGGCRSDELTFFLQLFFEQIYKLVGQDASFDEIETKCSKDSFMSTLNIKVFQR</sequence>
<reference evidence="5" key="1">
    <citation type="submission" date="2007-07" db="EMBL/GenBank/DDBJ databases">
        <title>PCAP assembly of the Caenorhabditis remanei genome.</title>
        <authorList>
            <consortium name="The Caenorhabditis remanei Sequencing Consortium"/>
            <person name="Wilson R.K."/>
        </authorList>
    </citation>
    <scope>NUCLEOTIDE SEQUENCE [LARGE SCALE GENOMIC DNA]</scope>
    <source>
        <strain evidence="5">PB4641</strain>
    </source>
</reference>
<name>E3LR23_CAERE</name>
<evidence type="ECO:0000256" key="3">
    <source>
        <dbReference type="SAM" id="Phobius"/>
    </source>
</evidence>
<evidence type="ECO:0000259" key="4">
    <source>
        <dbReference type="Pfam" id="PF07539"/>
    </source>
</evidence>
<dbReference type="HOGENOM" id="CLU_238980_0_0_1"/>
<evidence type="ECO:0000313" key="5">
    <source>
        <dbReference type="EMBL" id="EFP07400.1"/>
    </source>
</evidence>
<dbReference type="PANTHER" id="PTHR17695">
    <property type="entry name" value="SMALL SUBUNIT PROCESSOME COMPONENT 20 HOMOLOG"/>
    <property type="match status" value="1"/>
</dbReference>
<dbReference type="InterPro" id="IPR011430">
    <property type="entry name" value="UTP20_N"/>
</dbReference>
<feature type="coiled-coil region" evidence="1">
    <location>
        <begin position="1027"/>
        <end position="1060"/>
    </location>
</feature>
<feature type="transmembrane region" description="Helical" evidence="3">
    <location>
        <begin position="571"/>
        <end position="593"/>
    </location>
</feature>
<dbReference type="InterPro" id="IPR052575">
    <property type="entry name" value="SSU_processome_comp_20"/>
</dbReference>
<dbReference type="EMBL" id="DS268413">
    <property type="protein sequence ID" value="EFP07400.1"/>
    <property type="molecule type" value="Genomic_DNA"/>
</dbReference>
<keyword evidence="3" id="KW-0472">Membrane</keyword>
<accession>E3LR23</accession>
<feature type="domain" description="U3 small nucleolar RNA-associated protein 20 N-terminal" evidence="4">
    <location>
        <begin position="1583"/>
        <end position="1740"/>
    </location>
</feature>
<evidence type="ECO:0000313" key="6">
    <source>
        <dbReference type="Proteomes" id="UP000008281"/>
    </source>
</evidence>
<evidence type="ECO:0000256" key="2">
    <source>
        <dbReference type="SAM" id="MobiDB-lite"/>
    </source>
</evidence>
<proteinExistence type="predicted"/>
<feature type="compositionally biased region" description="Basic and acidic residues" evidence="2">
    <location>
        <begin position="1"/>
        <end position="10"/>
    </location>
</feature>
<dbReference type="SUPFAM" id="SSF52540">
    <property type="entry name" value="P-loop containing nucleoside triphosphate hydrolases"/>
    <property type="match status" value="1"/>
</dbReference>
<dbReference type="Proteomes" id="UP000008281">
    <property type="component" value="Unassembled WGS sequence"/>
</dbReference>
<dbReference type="InterPro" id="IPR016024">
    <property type="entry name" value="ARM-type_fold"/>
</dbReference>
<dbReference type="OrthoDB" id="360653at2759"/>
<organism evidence="6">
    <name type="scientific">Caenorhabditis remanei</name>
    <name type="common">Caenorhabditis vulgaris</name>
    <dbReference type="NCBI Taxonomy" id="31234"/>
    <lineage>
        <taxon>Eukaryota</taxon>
        <taxon>Metazoa</taxon>
        <taxon>Ecdysozoa</taxon>
        <taxon>Nematoda</taxon>
        <taxon>Chromadorea</taxon>
        <taxon>Rhabditida</taxon>
        <taxon>Rhabditina</taxon>
        <taxon>Rhabditomorpha</taxon>
        <taxon>Rhabditoidea</taxon>
        <taxon>Rhabditidae</taxon>
        <taxon>Peloderinae</taxon>
        <taxon>Caenorhabditis</taxon>
    </lineage>
</organism>
<dbReference type="GO" id="GO:0032040">
    <property type="term" value="C:small-subunit processome"/>
    <property type="evidence" value="ECO:0007669"/>
    <property type="project" value="TreeGrafter"/>
</dbReference>
<dbReference type="GO" id="GO:0030686">
    <property type="term" value="C:90S preribosome"/>
    <property type="evidence" value="ECO:0007669"/>
    <property type="project" value="TreeGrafter"/>
</dbReference>
<dbReference type="SUPFAM" id="SSF48371">
    <property type="entry name" value="ARM repeat"/>
    <property type="match status" value="1"/>
</dbReference>
<dbReference type="Pfam" id="PF07539">
    <property type="entry name" value="UTP20_N"/>
    <property type="match status" value="1"/>
</dbReference>
<evidence type="ECO:0000256" key="1">
    <source>
        <dbReference type="SAM" id="Coils"/>
    </source>
</evidence>
<keyword evidence="3" id="KW-0812">Transmembrane</keyword>
<keyword evidence="6" id="KW-1185">Reference proteome</keyword>
<feature type="region of interest" description="Disordered" evidence="2">
    <location>
        <begin position="1"/>
        <end position="21"/>
    </location>
</feature>
<protein>
    <submittedName>
        <fullName evidence="5">CRE-ABCX-1 protein</fullName>
    </submittedName>
</protein>
<dbReference type="InParanoid" id="E3LR23"/>
<feature type="transmembrane region" description="Helical" evidence="3">
    <location>
        <begin position="500"/>
        <end position="526"/>
    </location>
</feature>
<dbReference type="OMA" id="MEAAYLC"/>
<keyword evidence="1" id="KW-0175">Coiled coil</keyword>